<evidence type="ECO:0008006" key="3">
    <source>
        <dbReference type="Google" id="ProtNLM"/>
    </source>
</evidence>
<proteinExistence type="predicted"/>
<evidence type="ECO:0000313" key="2">
    <source>
        <dbReference type="Proteomes" id="UP001516400"/>
    </source>
</evidence>
<sequence length="166" mass="19456">MQKKLGRRIACLWIPSHSYSHANDIVDILANKGRYLPDVSQVKGGPQELWPAHKKEIWRDWRSAFLRIGESKGKTYVAITRGRHVGSPPWFHMNDWPRFKITQMNRLRSGHCLVPVHMHSIGIRDTPLCECGLEGDIQHVFFGCSNNTYNSNEEELDRRRRRRRKL</sequence>
<keyword evidence="2" id="KW-1185">Reference proteome</keyword>
<accession>A0ABD2P8V8</accession>
<gene>
    <name evidence="1" type="ORF">HHI36_001641</name>
</gene>
<dbReference type="Proteomes" id="UP001516400">
    <property type="component" value="Unassembled WGS sequence"/>
</dbReference>
<reference evidence="1 2" key="1">
    <citation type="journal article" date="2021" name="BMC Biol.">
        <title>Horizontally acquired antibacterial genes associated with adaptive radiation of ladybird beetles.</title>
        <authorList>
            <person name="Li H.S."/>
            <person name="Tang X.F."/>
            <person name="Huang Y.H."/>
            <person name="Xu Z.Y."/>
            <person name="Chen M.L."/>
            <person name="Du X.Y."/>
            <person name="Qiu B.Y."/>
            <person name="Chen P.T."/>
            <person name="Zhang W."/>
            <person name="Slipinski A."/>
            <person name="Escalona H.E."/>
            <person name="Waterhouse R.M."/>
            <person name="Zwick A."/>
            <person name="Pang H."/>
        </authorList>
    </citation>
    <scope>NUCLEOTIDE SEQUENCE [LARGE SCALE GENOMIC DNA]</scope>
    <source>
        <strain evidence="1">SYSU2018</strain>
    </source>
</reference>
<dbReference type="EMBL" id="JABFTP020000185">
    <property type="protein sequence ID" value="KAL3287162.1"/>
    <property type="molecule type" value="Genomic_DNA"/>
</dbReference>
<name>A0ABD2P8V8_9CUCU</name>
<protein>
    <recommendedName>
        <fullName evidence="3">Reverse transcriptase</fullName>
    </recommendedName>
</protein>
<comment type="caution">
    <text evidence="1">The sequence shown here is derived from an EMBL/GenBank/DDBJ whole genome shotgun (WGS) entry which is preliminary data.</text>
</comment>
<evidence type="ECO:0000313" key="1">
    <source>
        <dbReference type="EMBL" id="KAL3287162.1"/>
    </source>
</evidence>
<dbReference type="AlphaFoldDB" id="A0ABD2P8V8"/>
<organism evidence="1 2">
    <name type="scientific">Cryptolaemus montrouzieri</name>
    <dbReference type="NCBI Taxonomy" id="559131"/>
    <lineage>
        <taxon>Eukaryota</taxon>
        <taxon>Metazoa</taxon>
        <taxon>Ecdysozoa</taxon>
        <taxon>Arthropoda</taxon>
        <taxon>Hexapoda</taxon>
        <taxon>Insecta</taxon>
        <taxon>Pterygota</taxon>
        <taxon>Neoptera</taxon>
        <taxon>Endopterygota</taxon>
        <taxon>Coleoptera</taxon>
        <taxon>Polyphaga</taxon>
        <taxon>Cucujiformia</taxon>
        <taxon>Coccinelloidea</taxon>
        <taxon>Coccinellidae</taxon>
        <taxon>Scymninae</taxon>
        <taxon>Scymnini</taxon>
        <taxon>Cryptolaemus</taxon>
    </lineage>
</organism>